<sequence length="418" mass="47758">DPYLRNLIKTSPGSADYPNAGAIVLLDDYQLKILSDETAVQTTHFMVKILNERGKHYGEVEISYDSTYETIEIEYARTIMPDGKVVSVGDRHIRDVSRYLEYPLYSNARVRIVSMPEVTWGAIIEYKAKKYINKLVNGENFSFQYGIQGYEPCLNRKLKVSVPSGYKLRIKSYNPGFISFPADLSPRVRALTDRTEYEWRFSNIPEIIEEPSMSPWVEIVPSLSFSSFDSWQEIGDWWQSLAEDKMELDEVIKAKVEELIKDKDKAEEKAASIYHWVAEKIRYIAVEYGEAGFEPHEASEVFKNKYGDCKDQAVLLVGMLRYAGIPAYPVLISTRGNWRLDDNFPALVFDHAMVLAKIGERSVFLDPAGETVPFGDLPRSDQNRKVLILAQGKAEIETVPLFSADQNKFILKMDLRIS</sequence>
<dbReference type="EMBL" id="BARV01007124">
    <property type="protein sequence ID" value="GAI03879.1"/>
    <property type="molecule type" value="Genomic_DNA"/>
</dbReference>
<dbReference type="InterPro" id="IPR024618">
    <property type="entry name" value="DUF3857"/>
</dbReference>
<evidence type="ECO:0000259" key="1">
    <source>
        <dbReference type="Pfam" id="PF01841"/>
    </source>
</evidence>
<gene>
    <name evidence="3" type="ORF">S06H3_14560</name>
</gene>
<organism evidence="3">
    <name type="scientific">marine sediment metagenome</name>
    <dbReference type="NCBI Taxonomy" id="412755"/>
    <lineage>
        <taxon>unclassified sequences</taxon>
        <taxon>metagenomes</taxon>
        <taxon>ecological metagenomes</taxon>
    </lineage>
</organism>
<evidence type="ECO:0000259" key="2">
    <source>
        <dbReference type="Pfam" id="PF12969"/>
    </source>
</evidence>
<protein>
    <recommendedName>
        <fullName evidence="4">Transglutaminase-like domain-containing protein</fullName>
    </recommendedName>
</protein>
<dbReference type="Pfam" id="PF12969">
    <property type="entry name" value="DUF3857"/>
    <property type="match status" value="1"/>
</dbReference>
<dbReference type="Gene3D" id="2.60.40.3140">
    <property type="match status" value="1"/>
</dbReference>
<dbReference type="PANTHER" id="PTHR38339:SF1">
    <property type="entry name" value="TRANSGLUTAMINASE-LIKE DOMAIN-CONTAINING PROTEIN"/>
    <property type="match status" value="1"/>
</dbReference>
<accession>X1MBZ4</accession>
<evidence type="ECO:0000313" key="3">
    <source>
        <dbReference type="EMBL" id="GAI03879.1"/>
    </source>
</evidence>
<dbReference type="SUPFAM" id="SSF54001">
    <property type="entry name" value="Cysteine proteinases"/>
    <property type="match status" value="1"/>
</dbReference>
<dbReference type="PANTHER" id="PTHR38339">
    <property type="entry name" value="TRANSGLUTAMINASE DOMAIN PROTEIN"/>
    <property type="match status" value="1"/>
</dbReference>
<comment type="caution">
    <text evidence="3">The sequence shown here is derived from an EMBL/GenBank/DDBJ whole genome shotgun (WGS) entry which is preliminary data.</text>
</comment>
<feature type="non-terminal residue" evidence="3">
    <location>
        <position position="1"/>
    </location>
</feature>
<proteinExistence type="predicted"/>
<dbReference type="Gene3D" id="3.10.620.30">
    <property type="match status" value="1"/>
</dbReference>
<name>X1MBZ4_9ZZZZ</name>
<feature type="domain" description="Transglutaminase-like" evidence="1">
    <location>
        <begin position="256"/>
        <end position="339"/>
    </location>
</feature>
<evidence type="ECO:0008006" key="4">
    <source>
        <dbReference type="Google" id="ProtNLM"/>
    </source>
</evidence>
<dbReference type="AlphaFoldDB" id="X1MBZ4"/>
<feature type="domain" description="DUF3857" evidence="2">
    <location>
        <begin position="36"/>
        <end position="207"/>
    </location>
</feature>
<dbReference type="InterPro" id="IPR002931">
    <property type="entry name" value="Transglutaminase-like"/>
</dbReference>
<dbReference type="InterPro" id="IPR038765">
    <property type="entry name" value="Papain-like_cys_pep_sf"/>
</dbReference>
<reference evidence="3" key="1">
    <citation type="journal article" date="2014" name="Front. Microbiol.">
        <title>High frequency of phylogenetically diverse reductive dehalogenase-homologous genes in deep subseafloor sedimentary metagenomes.</title>
        <authorList>
            <person name="Kawai M."/>
            <person name="Futagami T."/>
            <person name="Toyoda A."/>
            <person name="Takaki Y."/>
            <person name="Nishi S."/>
            <person name="Hori S."/>
            <person name="Arai W."/>
            <person name="Tsubouchi T."/>
            <person name="Morono Y."/>
            <person name="Uchiyama I."/>
            <person name="Ito T."/>
            <person name="Fujiyama A."/>
            <person name="Inagaki F."/>
            <person name="Takami H."/>
        </authorList>
    </citation>
    <scope>NUCLEOTIDE SEQUENCE</scope>
    <source>
        <strain evidence="3">Expedition CK06-06</strain>
    </source>
</reference>
<dbReference type="Pfam" id="PF01841">
    <property type="entry name" value="Transglut_core"/>
    <property type="match status" value="1"/>
</dbReference>
<feature type="non-terminal residue" evidence="3">
    <location>
        <position position="418"/>
    </location>
</feature>